<sequence length="133" mass="15323">MALKIRLKPQEKMILNGAVITNGKSHSEIVVENRAMILREKDILRIDEAKTYCSQIYLAIQMMYIDGGKNLAEYHKTYWDLVRELVKAVPSTVGHVGVISEHLLKNEYYQALKAARKLMDYEQEVLNRVRSAT</sequence>
<keyword evidence="4" id="KW-1185">Reference proteome</keyword>
<gene>
    <name evidence="3" type="ORF">SAMN04489760_12134</name>
</gene>
<dbReference type="STRING" id="43775.SAMN04489760_12134"/>
<dbReference type="InterPro" id="IPR009967">
    <property type="entry name" value="Flagellum_FlbT"/>
</dbReference>
<reference evidence="3 4" key="1">
    <citation type="submission" date="2016-10" db="EMBL/GenBank/DDBJ databases">
        <authorList>
            <person name="de Groot N.N."/>
        </authorList>
    </citation>
    <scope>NUCLEOTIDE SEQUENCE [LARGE SCALE GENOMIC DNA]</scope>
    <source>
        <strain evidence="3 4">DSM 8423</strain>
    </source>
</reference>
<name>A0A1H7Z8V5_9BACT</name>
<dbReference type="EMBL" id="FOBS01000021">
    <property type="protein sequence ID" value="SEM55022.1"/>
    <property type="molecule type" value="Genomic_DNA"/>
</dbReference>
<keyword evidence="3" id="KW-0282">Flagellum</keyword>
<dbReference type="GO" id="GO:1902209">
    <property type="term" value="P:negative regulation of bacterial-type flagellum assembly"/>
    <property type="evidence" value="ECO:0007669"/>
    <property type="project" value="InterPro"/>
</dbReference>
<keyword evidence="3" id="KW-0966">Cell projection</keyword>
<evidence type="ECO:0000313" key="4">
    <source>
        <dbReference type="Proteomes" id="UP000198744"/>
    </source>
</evidence>
<accession>A0A1H7Z8V5</accession>
<evidence type="ECO:0000313" key="3">
    <source>
        <dbReference type="EMBL" id="SEM55022.1"/>
    </source>
</evidence>
<evidence type="ECO:0000256" key="1">
    <source>
        <dbReference type="ARBA" id="ARBA00022795"/>
    </source>
</evidence>
<keyword evidence="1" id="KW-1005">Bacterial flagellum biogenesis</keyword>
<dbReference type="AlphaFoldDB" id="A0A1H7Z8V5"/>
<organism evidence="3 4">
    <name type="scientific">Syntrophus gentianae</name>
    <dbReference type="NCBI Taxonomy" id="43775"/>
    <lineage>
        <taxon>Bacteria</taxon>
        <taxon>Pseudomonadati</taxon>
        <taxon>Thermodesulfobacteriota</taxon>
        <taxon>Syntrophia</taxon>
        <taxon>Syntrophales</taxon>
        <taxon>Syntrophaceae</taxon>
        <taxon>Syntrophus</taxon>
    </lineage>
</organism>
<dbReference type="Pfam" id="PF07378">
    <property type="entry name" value="FlbT"/>
    <property type="match status" value="1"/>
</dbReference>
<dbReference type="Proteomes" id="UP000198744">
    <property type="component" value="Unassembled WGS sequence"/>
</dbReference>
<dbReference type="RefSeq" id="WP_093884122.1">
    <property type="nucleotide sequence ID" value="NZ_FOBS01000021.1"/>
</dbReference>
<proteinExistence type="predicted"/>
<keyword evidence="3" id="KW-0969">Cilium</keyword>
<keyword evidence="2" id="KW-0694">RNA-binding</keyword>
<dbReference type="OrthoDB" id="8561314at2"/>
<evidence type="ECO:0000256" key="2">
    <source>
        <dbReference type="ARBA" id="ARBA00022884"/>
    </source>
</evidence>
<dbReference type="GO" id="GO:0048027">
    <property type="term" value="F:mRNA 5'-UTR binding"/>
    <property type="evidence" value="ECO:0007669"/>
    <property type="project" value="InterPro"/>
</dbReference>
<dbReference type="GO" id="GO:0006402">
    <property type="term" value="P:mRNA catabolic process"/>
    <property type="evidence" value="ECO:0007669"/>
    <property type="project" value="InterPro"/>
</dbReference>
<protein>
    <submittedName>
        <fullName evidence="3">Flagellar protein FlbT</fullName>
    </submittedName>
</protein>